<evidence type="ECO:0000313" key="1">
    <source>
        <dbReference type="EMBL" id="MCL7344504.1"/>
    </source>
</evidence>
<dbReference type="AlphaFoldDB" id="A0AAE3FMB5"/>
<name>A0AAE3FMB5_9CREN</name>
<organism evidence="1">
    <name type="scientific">Candidatus Aramenus sulfurataquae</name>
    <dbReference type="NCBI Taxonomy" id="1326980"/>
    <lineage>
        <taxon>Archaea</taxon>
        <taxon>Thermoproteota</taxon>
        <taxon>Thermoprotei</taxon>
        <taxon>Sulfolobales</taxon>
        <taxon>Sulfolobaceae</taxon>
        <taxon>Candidatus Aramenus</taxon>
    </lineage>
</organism>
<gene>
    <name evidence="1" type="ORF">TQ35_008030</name>
</gene>
<protein>
    <submittedName>
        <fullName evidence="1">Uncharacterized protein</fullName>
    </submittedName>
</protein>
<accession>A0AAE3FMB5</accession>
<sequence length="337" mass="38530">MANECGRCNVDCSEYESGSTASARDLAGSEIDIGAIEEAFNENFLPKEILDALLPEIREGSKNSPINNPKQACYETLGLFCCDDPNYSGYIFYNSDKIDEYSNNLSNSVMIATLSVMSRELKIGNGYISSLLKDNKWREGSFTIVRNVVKFVVTNSVIFHERFHWAEGCEADKCEGEAKATAYSIKKVIDIITGKKLEEWETLPPISPITFPPFHPLYWLWHIYPEIFIDDYFHYFPELFVALELSVEALVLIHSKMPCYSNFYKYLHGKKRLGSITARNEVMEFPWIGLTIGMHLHGPHHFHIHGIRLEDNVELKQIHNISPKGKKPKEVWGYCKS</sequence>
<reference evidence="1" key="1">
    <citation type="submission" date="2022-05" db="EMBL/GenBank/DDBJ databases">
        <title>Metagenome Sequencing of an Archaeal-Dominated Microbial Community from a Hot Spring at the Los Azufres Geothermal Field, Mexico.</title>
        <authorList>
            <person name="Marin-Paredes R."/>
            <person name="Martinez-Romero E."/>
            <person name="Servin-Garciduenas L.E."/>
        </authorList>
    </citation>
    <scope>NUCLEOTIDE SEQUENCE</scope>
    <source>
        <strain evidence="1">AZ1-454</strain>
    </source>
</reference>
<proteinExistence type="predicted"/>
<comment type="caution">
    <text evidence="1">The sequence shown here is derived from an EMBL/GenBank/DDBJ whole genome shotgun (WGS) entry which is preliminary data.</text>
</comment>
<dbReference type="EMBL" id="JZWS02000010">
    <property type="protein sequence ID" value="MCL7344504.1"/>
    <property type="molecule type" value="Genomic_DNA"/>
</dbReference>